<proteinExistence type="predicted"/>
<feature type="region of interest" description="Disordered" evidence="1">
    <location>
        <begin position="482"/>
        <end position="520"/>
    </location>
</feature>
<sequence length="657" mass="71019">MEALGIRIRPPGLHPPVSSFYRPPGLLQEQIFPSNYPQPSSWASYGADVLSQSSLPPYQGAGNEFMFFPPIDGSGNNLKMPDETINFSNPESQLRILQRDLSHAGEHQAIPSLRKPPEPDSDLLSIDFSSISGSHAGSTLSFPGSANASADGTHLSGYIEPASLPSSEYTPRSSLTLSSTALSPVPSPRCPQLEPPKAGNRLKASPSPRPSKRAAPYSLADGARKRLSTGSHASSSSRRTSPLMHQGSENVQQPSKTFRFSAPVVPSTNLLPSNFTNTPVLGSSPARFYQQSFMLPSNSDSGGKTPSSVSTFRQGTFRTLQSNADSGGCCFDPYANLSEPPDLLGPLREEPSAPPAKDMNPEDANLIPHEQELRFENDLYTPRWVRGHGNKREGWCGICKPGRWLVLKNSAFWYDKSFTHGVSAATGRAFEPPKETRRMEGSVNADIWEGLCGRCGEWIPLVSSKKKGTTWFRHAYKCQNPSKGKDASRRRREITAAGRASTVRSKSMAQRKPGGKPGGLMCIRGISPGQERRRHALAADLAGMSGPALERTCMAQRAKHWSDDGLKARRAGVWSGYRETTEMTVTVCDSAGGSDCSQRGGDRNTVGDSWREKRHHSAADAGVLSDDGCGEHGRARQTGQFEKAARGAAQALLSASM</sequence>
<feature type="compositionally biased region" description="Low complexity" evidence="1">
    <location>
        <begin position="170"/>
        <end position="184"/>
    </location>
</feature>
<feature type="compositionally biased region" description="Low complexity" evidence="1">
    <location>
        <begin position="228"/>
        <end position="241"/>
    </location>
</feature>
<organism evidence="3 4">
    <name type="scientific">Rasamsonia emersonii (strain ATCC 16479 / CBS 393.64 / IMI 116815)</name>
    <dbReference type="NCBI Taxonomy" id="1408163"/>
    <lineage>
        <taxon>Eukaryota</taxon>
        <taxon>Fungi</taxon>
        <taxon>Dikarya</taxon>
        <taxon>Ascomycota</taxon>
        <taxon>Pezizomycotina</taxon>
        <taxon>Eurotiomycetes</taxon>
        <taxon>Eurotiomycetidae</taxon>
        <taxon>Eurotiales</taxon>
        <taxon>Trichocomaceae</taxon>
        <taxon>Rasamsonia</taxon>
    </lineage>
</organism>
<dbReference type="EMBL" id="LASV01000096">
    <property type="protein sequence ID" value="KKA23559.1"/>
    <property type="molecule type" value="Genomic_DNA"/>
</dbReference>
<accession>A0A0F4YZ81</accession>
<dbReference type="InterPro" id="IPR028012">
    <property type="entry name" value="Rua1_C"/>
</dbReference>
<protein>
    <recommendedName>
        <fullName evidence="2">Transcription regulator Rua1 C-terminal domain-containing protein</fullName>
    </recommendedName>
</protein>
<dbReference type="PANTHER" id="PTHR28125">
    <property type="entry name" value="MEIOTIC EXPRESSION UP-REGULATED PROTEIN 26"/>
    <property type="match status" value="1"/>
</dbReference>
<gene>
    <name evidence="3" type="ORF">T310_2398</name>
</gene>
<reference evidence="3 4" key="1">
    <citation type="submission" date="2015-04" db="EMBL/GenBank/DDBJ databases">
        <authorList>
            <person name="Heijne W.H."/>
            <person name="Fedorova N.D."/>
            <person name="Nierman W.C."/>
            <person name="Vollebregt A.W."/>
            <person name="Zhao Z."/>
            <person name="Wu L."/>
            <person name="Kumar M."/>
            <person name="Stam H."/>
            <person name="van den Berg M.A."/>
            <person name="Pel H.J."/>
        </authorList>
    </citation>
    <scope>NUCLEOTIDE SEQUENCE [LARGE SCALE GENOMIC DNA]</scope>
    <source>
        <strain evidence="3 4">CBS 393.64</strain>
    </source>
</reference>
<dbReference type="RefSeq" id="XP_013330171.1">
    <property type="nucleotide sequence ID" value="XM_013474717.1"/>
</dbReference>
<dbReference type="PANTHER" id="PTHR28125:SF3">
    <property type="entry name" value="TRANSCRIPTION REGULATOR RUA1 C-TERMINAL DOMAIN-CONTAINING PROTEIN"/>
    <property type="match status" value="1"/>
</dbReference>
<feature type="region of interest" description="Disordered" evidence="1">
    <location>
        <begin position="105"/>
        <end position="127"/>
    </location>
</feature>
<feature type="region of interest" description="Disordered" evidence="1">
    <location>
        <begin position="164"/>
        <end position="254"/>
    </location>
</feature>
<feature type="region of interest" description="Disordered" evidence="1">
    <location>
        <begin position="591"/>
        <end position="642"/>
    </location>
</feature>
<dbReference type="AlphaFoldDB" id="A0A0F4YZ81"/>
<keyword evidence="4" id="KW-1185">Reference proteome</keyword>
<name>A0A0F4YZ81_RASE3</name>
<dbReference type="Pfam" id="PF14616">
    <property type="entry name" value="Rua1_C"/>
    <property type="match status" value="1"/>
</dbReference>
<dbReference type="GeneID" id="25314749"/>
<comment type="caution">
    <text evidence="3">The sequence shown here is derived from an EMBL/GenBank/DDBJ whole genome shotgun (WGS) entry which is preliminary data.</text>
</comment>
<dbReference type="OrthoDB" id="4225998at2759"/>
<dbReference type="Proteomes" id="UP000053958">
    <property type="component" value="Unassembled WGS sequence"/>
</dbReference>
<evidence type="ECO:0000256" key="1">
    <source>
        <dbReference type="SAM" id="MobiDB-lite"/>
    </source>
</evidence>
<evidence type="ECO:0000259" key="2">
    <source>
        <dbReference type="Pfam" id="PF14616"/>
    </source>
</evidence>
<feature type="domain" description="Transcription regulator Rua1 C-terminal" evidence="2">
    <location>
        <begin position="376"/>
        <end position="478"/>
    </location>
</feature>
<evidence type="ECO:0000313" key="4">
    <source>
        <dbReference type="Proteomes" id="UP000053958"/>
    </source>
</evidence>
<evidence type="ECO:0000313" key="3">
    <source>
        <dbReference type="EMBL" id="KKA23559.1"/>
    </source>
</evidence>